<feature type="transmembrane region" description="Helical" evidence="6">
    <location>
        <begin position="234"/>
        <end position="253"/>
    </location>
</feature>
<feature type="transmembrane region" description="Helical" evidence="6">
    <location>
        <begin position="94"/>
        <end position="116"/>
    </location>
</feature>
<feature type="transmembrane region" description="Helical" evidence="6">
    <location>
        <begin position="12"/>
        <end position="32"/>
    </location>
</feature>
<reference evidence="7 8" key="2">
    <citation type="journal article" date="2011" name="J. Bacteriol.">
        <title>Complete genome sequence of the anaerobic, halophilic alkalithermophile Natranaerobius thermophilus JW/NM-WN-LF.</title>
        <authorList>
            <person name="Zhao B."/>
            <person name="Mesbah N.M."/>
            <person name="Dalin E."/>
            <person name="Goodwin L."/>
            <person name="Nolan M."/>
            <person name="Pitluck S."/>
            <person name="Chertkov O."/>
            <person name="Brettin T.S."/>
            <person name="Han J."/>
            <person name="Larimer F.W."/>
            <person name="Land M.L."/>
            <person name="Hauser L."/>
            <person name="Kyrpides N."/>
            <person name="Wiegel J."/>
        </authorList>
    </citation>
    <scope>NUCLEOTIDE SEQUENCE [LARGE SCALE GENOMIC DNA]</scope>
    <source>
        <strain evidence="8">ATCC BAA-1301 / DSM 18059 / JW/NM-WN-LF</strain>
    </source>
</reference>
<dbReference type="PANTHER" id="PTHR43370">
    <property type="entry name" value="SUGAR ABC TRANSPORTER INTEGRAL MEMBRANE PROTEIN-RELATED"/>
    <property type="match status" value="1"/>
</dbReference>
<dbReference type="KEGG" id="nth:Nther_0423"/>
<feature type="transmembrane region" description="Helical" evidence="6">
    <location>
        <begin position="188"/>
        <end position="214"/>
    </location>
</feature>
<dbReference type="EMBL" id="CP001034">
    <property type="protein sequence ID" value="ACB84019.1"/>
    <property type="molecule type" value="Genomic_DNA"/>
</dbReference>
<evidence type="ECO:0000256" key="2">
    <source>
        <dbReference type="ARBA" id="ARBA00022475"/>
    </source>
</evidence>
<accession>B2A5S6</accession>
<feature type="transmembrane region" description="Helical" evidence="6">
    <location>
        <begin position="136"/>
        <end position="157"/>
    </location>
</feature>
<gene>
    <name evidence="7" type="ordered locus">Nther_0423</name>
</gene>
<feature type="transmembrane region" description="Helical" evidence="6">
    <location>
        <begin position="65"/>
        <end position="87"/>
    </location>
</feature>
<dbReference type="AlphaFoldDB" id="B2A5S6"/>
<dbReference type="CDD" id="cd06580">
    <property type="entry name" value="TM_PBP1_transp_TpRbsC_like"/>
    <property type="match status" value="1"/>
</dbReference>
<keyword evidence="4 6" id="KW-1133">Transmembrane helix</keyword>
<dbReference type="Pfam" id="PF02653">
    <property type="entry name" value="BPD_transp_2"/>
    <property type="match status" value="1"/>
</dbReference>
<dbReference type="RefSeq" id="WP_012446906.1">
    <property type="nucleotide sequence ID" value="NC_010718.1"/>
</dbReference>
<dbReference type="PANTHER" id="PTHR43370:SF1">
    <property type="entry name" value="GUANOSINE ABC TRANSPORTER PERMEASE PROTEIN NUPQ"/>
    <property type="match status" value="1"/>
</dbReference>
<feature type="transmembrane region" description="Helical" evidence="6">
    <location>
        <begin position="265"/>
        <end position="285"/>
    </location>
</feature>
<reference evidence="7 8" key="1">
    <citation type="submission" date="2008-04" db="EMBL/GenBank/DDBJ databases">
        <title>Complete sequence of chromosome of Natranaerobius thermophilus JW/NM-WN-LF.</title>
        <authorList>
            <consortium name="US DOE Joint Genome Institute"/>
            <person name="Copeland A."/>
            <person name="Lucas S."/>
            <person name="Lapidus A."/>
            <person name="Glavina del Rio T."/>
            <person name="Dalin E."/>
            <person name="Tice H."/>
            <person name="Bruce D."/>
            <person name="Goodwin L."/>
            <person name="Pitluck S."/>
            <person name="Chertkov O."/>
            <person name="Brettin T."/>
            <person name="Detter J.C."/>
            <person name="Han C."/>
            <person name="Kuske C.R."/>
            <person name="Schmutz J."/>
            <person name="Larimer F."/>
            <person name="Land M."/>
            <person name="Hauser L."/>
            <person name="Kyrpides N."/>
            <person name="Lykidis A."/>
            <person name="Mesbah N.M."/>
            <person name="Wiegel J."/>
        </authorList>
    </citation>
    <scope>NUCLEOTIDE SEQUENCE [LARGE SCALE GENOMIC DNA]</scope>
    <source>
        <strain evidence="8">ATCC BAA-1301 / DSM 18059 / JW/NM-WN-LF</strain>
    </source>
</reference>
<dbReference type="Proteomes" id="UP000001683">
    <property type="component" value="Chromosome"/>
</dbReference>
<name>B2A5S6_NATTJ</name>
<evidence type="ECO:0000313" key="8">
    <source>
        <dbReference type="Proteomes" id="UP000001683"/>
    </source>
</evidence>
<dbReference type="GO" id="GO:0005886">
    <property type="term" value="C:plasma membrane"/>
    <property type="evidence" value="ECO:0007669"/>
    <property type="project" value="UniProtKB-SubCell"/>
</dbReference>
<evidence type="ECO:0000256" key="1">
    <source>
        <dbReference type="ARBA" id="ARBA00004651"/>
    </source>
</evidence>
<dbReference type="InterPro" id="IPR001851">
    <property type="entry name" value="ABC_transp_permease"/>
</dbReference>
<keyword evidence="3 6" id="KW-0812">Transmembrane</keyword>
<sequence length="300" mass="31825">MELLGEIFNIPILIASFRLATPLLLAALGGIFSERSGVINIALEGMMLFGAFAAVYGTALTGSPWIGMIYGIIAGMLLAALHALVSVQFKADQIISATGINIFATGITLFLLQVIFEVSGTSPGVPRFPAWVLFDVIRFPPTTYFALILVPITWILFFKTPWGLRIRAIGEHPEAADTLGVNVNMWRFICVVISGALAGLAGAHLSLGVTGSFVREMTAGRGFIALAAMIFGKWNPFGALGAALLFGFADAIAIRVDIPYIPSELIGAIPYVVTIIVLAGLIGRATPPRAVGKPYYKGGK</sequence>
<dbReference type="InParanoid" id="B2A5S6"/>
<evidence type="ECO:0000256" key="5">
    <source>
        <dbReference type="ARBA" id="ARBA00023136"/>
    </source>
</evidence>
<evidence type="ECO:0000256" key="3">
    <source>
        <dbReference type="ARBA" id="ARBA00022692"/>
    </source>
</evidence>
<dbReference type="FunCoup" id="B2A5S6">
    <property type="interactions" value="138"/>
</dbReference>
<keyword evidence="8" id="KW-1185">Reference proteome</keyword>
<evidence type="ECO:0000313" key="7">
    <source>
        <dbReference type="EMBL" id="ACB84019.1"/>
    </source>
</evidence>
<keyword evidence="2" id="KW-1003">Cell membrane</keyword>
<dbReference type="OrthoDB" id="9792579at2"/>
<dbReference type="STRING" id="457570.Nther_0423"/>
<comment type="subcellular location">
    <subcellularLocation>
        <location evidence="1">Cell membrane</location>
        <topology evidence="1">Multi-pass membrane protein</topology>
    </subcellularLocation>
</comment>
<dbReference type="eggNOG" id="COG1079">
    <property type="taxonomic scope" value="Bacteria"/>
</dbReference>
<keyword evidence="5 6" id="KW-0472">Membrane</keyword>
<evidence type="ECO:0000256" key="6">
    <source>
        <dbReference type="SAM" id="Phobius"/>
    </source>
</evidence>
<organism evidence="7 8">
    <name type="scientific">Natranaerobius thermophilus (strain ATCC BAA-1301 / DSM 18059 / JW/NM-WN-LF)</name>
    <dbReference type="NCBI Taxonomy" id="457570"/>
    <lineage>
        <taxon>Bacteria</taxon>
        <taxon>Bacillati</taxon>
        <taxon>Bacillota</taxon>
        <taxon>Clostridia</taxon>
        <taxon>Natranaerobiales</taxon>
        <taxon>Natranaerobiaceae</taxon>
        <taxon>Natranaerobius</taxon>
    </lineage>
</organism>
<dbReference type="HOGENOM" id="CLU_040769_1_2_9"/>
<evidence type="ECO:0000256" key="4">
    <source>
        <dbReference type="ARBA" id="ARBA00022989"/>
    </source>
</evidence>
<proteinExistence type="predicted"/>
<feature type="transmembrane region" description="Helical" evidence="6">
    <location>
        <begin position="39"/>
        <end position="59"/>
    </location>
</feature>
<protein>
    <submittedName>
        <fullName evidence="7">Inner-membrane translocator</fullName>
    </submittedName>
</protein>
<dbReference type="GO" id="GO:0022857">
    <property type="term" value="F:transmembrane transporter activity"/>
    <property type="evidence" value="ECO:0007669"/>
    <property type="project" value="InterPro"/>
</dbReference>